<protein>
    <submittedName>
        <fullName evidence="3">YtxH domain-containing protein</fullName>
    </submittedName>
</protein>
<evidence type="ECO:0000313" key="4">
    <source>
        <dbReference type="Proteomes" id="UP000598971"/>
    </source>
</evidence>
<keyword evidence="2" id="KW-0812">Transmembrane</keyword>
<keyword evidence="2" id="KW-0472">Membrane</keyword>
<dbReference type="EMBL" id="WHPF01000010">
    <property type="protein sequence ID" value="NNV56672.1"/>
    <property type="molecule type" value="Genomic_DNA"/>
</dbReference>
<evidence type="ECO:0000313" key="3">
    <source>
        <dbReference type="EMBL" id="NNV56672.1"/>
    </source>
</evidence>
<name>A0A8J8JS84_9BACT</name>
<dbReference type="RefSeq" id="WP_171608616.1">
    <property type="nucleotide sequence ID" value="NZ_WHPF01000010.1"/>
</dbReference>
<dbReference type="InterPro" id="IPR024623">
    <property type="entry name" value="YtxH"/>
</dbReference>
<dbReference type="AlphaFoldDB" id="A0A8J8JS84"/>
<organism evidence="3 4">
    <name type="scientific">Limnovirga soli</name>
    <dbReference type="NCBI Taxonomy" id="2656915"/>
    <lineage>
        <taxon>Bacteria</taxon>
        <taxon>Pseudomonadati</taxon>
        <taxon>Bacteroidota</taxon>
        <taxon>Chitinophagia</taxon>
        <taxon>Chitinophagales</taxon>
        <taxon>Chitinophagaceae</taxon>
        <taxon>Limnovirga</taxon>
    </lineage>
</organism>
<dbReference type="Pfam" id="PF12732">
    <property type="entry name" value="YtxH"/>
    <property type="match status" value="1"/>
</dbReference>
<proteinExistence type="predicted"/>
<sequence length="92" mass="10143">MTPGKVLLGVLAGVAAGTLLGILFAPEKGIRTRRKILNKGEDYAESLQEKFEDLVESISNKYERTKDEANDLIANGKMRFDEVKKEAKSSIS</sequence>
<keyword evidence="4" id="KW-1185">Reference proteome</keyword>
<keyword evidence="1" id="KW-0175">Coiled coil</keyword>
<feature type="coiled-coil region" evidence="1">
    <location>
        <begin position="48"/>
        <end position="75"/>
    </location>
</feature>
<gene>
    <name evidence="3" type="ORF">GD597_14470</name>
</gene>
<reference evidence="3" key="1">
    <citation type="submission" date="2019-10" db="EMBL/GenBank/DDBJ databases">
        <title>Draft genome sequence of Panacibacter sp. KCS-6.</title>
        <authorList>
            <person name="Yim K.J."/>
        </authorList>
    </citation>
    <scope>NUCLEOTIDE SEQUENCE</scope>
    <source>
        <strain evidence="3">KCS-6</strain>
    </source>
</reference>
<feature type="transmembrane region" description="Helical" evidence="2">
    <location>
        <begin position="6"/>
        <end position="25"/>
    </location>
</feature>
<dbReference type="Proteomes" id="UP000598971">
    <property type="component" value="Unassembled WGS sequence"/>
</dbReference>
<comment type="caution">
    <text evidence="3">The sequence shown here is derived from an EMBL/GenBank/DDBJ whole genome shotgun (WGS) entry which is preliminary data.</text>
</comment>
<evidence type="ECO:0000256" key="1">
    <source>
        <dbReference type="SAM" id="Coils"/>
    </source>
</evidence>
<accession>A0A8J8JS84</accession>
<keyword evidence="2" id="KW-1133">Transmembrane helix</keyword>
<evidence type="ECO:0000256" key="2">
    <source>
        <dbReference type="SAM" id="Phobius"/>
    </source>
</evidence>